<comment type="similarity">
    <text evidence="2">Belongs to the Nth/MutY family.</text>
</comment>
<dbReference type="SMART" id="SM00530">
    <property type="entry name" value="HTH_XRE"/>
    <property type="match status" value="1"/>
</dbReference>
<comment type="cofactor">
    <cofactor evidence="1">
        <name>[4Fe-4S] cluster</name>
        <dbReference type="ChEBI" id="CHEBI:49883"/>
    </cofactor>
</comment>
<evidence type="ECO:0000259" key="10">
    <source>
        <dbReference type="PROSITE" id="PS50943"/>
    </source>
</evidence>
<dbReference type="SMART" id="SM00478">
    <property type="entry name" value="ENDO3c"/>
    <property type="match status" value="1"/>
</dbReference>
<dbReference type="GO" id="GO:0032357">
    <property type="term" value="F:oxidized purine DNA binding"/>
    <property type="evidence" value="ECO:0007669"/>
    <property type="project" value="TreeGrafter"/>
</dbReference>
<dbReference type="PANTHER" id="PTHR42944:SF1">
    <property type="entry name" value="ADENINE DNA GLYCOSYLASE"/>
    <property type="match status" value="1"/>
</dbReference>
<dbReference type="Gene3D" id="1.10.260.40">
    <property type="entry name" value="lambda repressor-like DNA-binding domains"/>
    <property type="match status" value="1"/>
</dbReference>
<dbReference type="GO" id="GO:0006298">
    <property type="term" value="P:mismatch repair"/>
    <property type="evidence" value="ECO:0007669"/>
    <property type="project" value="TreeGrafter"/>
</dbReference>
<dbReference type="AlphaFoldDB" id="X1G1R7"/>
<accession>X1G1R7</accession>
<keyword evidence="9" id="KW-0326">Glycosidase</keyword>
<sequence>WRHHQQNPYAILVAELLLKRTTATAAANTYPVFFKKYPTLTHLATATEEELIKDLMPVGLYRQRAKAISRMTGYLMKNENGTIPNSLERLLRIPGLGSYNARAILSFGFDFPVAVVDANVERVVQRVFKKSINKKLSHSSIQEVADYILPRENHRQFNFGILDFGAIICRYVLPICEECKLNIICDYYWLEKATGTKAVKTTTLRKIRLEKGVRLVQLAEKAGISKLTIINIEAGRTVPRPETLKKLAAALGVTIRELVGERDE</sequence>
<dbReference type="Gene3D" id="1.10.1670.10">
    <property type="entry name" value="Helix-hairpin-Helix base-excision DNA repair enzymes (C-terminal)"/>
    <property type="match status" value="1"/>
</dbReference>
<dbReference type="InterPro" id="IPR010982">
    <property type="entry name" value="Lambda_DNA-bd_dom_sf"/>
</dbReference>
<keyword evidence="4" id="KW-0227">DNA damage</keyword>
<dbReference type="GO" id="GO:0051536">
    <property type="term" value="F:iron-sulfur cluster binding"/>
    <property type="evidence" value="ECO:0007669"/>
    <property type="project" value="UniProtKB-KW"/>
</dbReference>
<keyword evidence="6" id="KW-0408">Iron</keyword>
<evidence type="ECO:0000256" key="6">
    <source>
        <dbReference type="ARBA" id="ARBA00023004"/>
    </source>
</evidence>
<evidence type="ECO:0000256" key="5">
    <source>
        <dbReference type="ARBA" id="ARBA00022801"/>
    </source>
</evidence>
<evidence type="ECO:0000256" key="1">
    <source>
        <dbReference type="ARBA" id="ARBA00001966"/>
    </source>
</evidence>
<dbReference type="Gene3D" id="1.10.340.30">
    <property type="entry name" value="Hypothetical protein, domain 2"/>
    <property type="match status" value="1"/>
</dbReference>
<dbReference type="InterPro" id="IPR023170">
    <property type="entry name" value="HhH_base_excis_C"/>
</dbReference>
<feature type="domain" description="HTH cro/C1-type" evidence="10">
    <location>
        <begin position="204"/>
        <end position="258"/>
    </location>
</feature>
<dbReference type="CDD" id="cd00056">
    <property type="entry name" value="ENDO3c"/>
    <property type="match status" value="1"/>
</dbReference>
<dbReference type="SUPFAM" id="SSF47413">
    <property type="entry name" value="lambda repressor-like DNA-binding domains"/>
    <property type="match status" value="1"/>
</dbReference>
<gene>
    <name evidence="11" type="ORF">S03H2_37786</name>
</gene>
<dbReference type="PANTHER" id="PTHR42944">
    <property type="entry name" value="ADENINE DNA GLYCOSYLASE"/>
    <property type="match status" value="1"/>
</dbReference>
<dbReference type="InterPro" id="IPR011257">
    <property type="entry name" value="DNA_glycosylase"/>
</dbReference>
<dbReference type="Pfam" id="PF01381">
    <property type="entry name" value="HTH_3"/>
    <property type="match status" value="1"/>
</dbReference>
<reference evidence="11" key="1">
    <citation type="journal article" date="2014" name="Front. Microbiol.">
        <title>High frequency of phylogenetically diverse reductive dehalogenase-homologous genes in deep subseafloor sedimentary metagenomes.</title>
        <authorList>
            <person name="Kawai M."/>
            <person name="Futagami T."/>
            <person name="Toyoda A."/>
            <person name="Takaki Y."/>
            <person name="Nishi S."/>
            <person name="Hori S."/>
            <person name="Arai W."/>
            <person name="Tsubouchi T."/>
            <person name="Morono Y."/>
            <person name="Uchiyama I."/>
            <person name="Ito T."/>
            <person name="Fujiyama A."/>
            <person name="Inagaki F."/>
            <person name="Takami H."/>
        </authorList>
    </citation>
    <scope>NUCLEOTIDE SEQUENCE</scope>
    <source>
        <strain evidence="11">Expedition CK06-06</strain>
    </source>
</reference>
<evidence type="ECO:0000313" key="11">
    <source>
        <dbReference type="EMBL" id="GAH51197.1"/>
    </source>
</evidence>
<dbReference type="CDD" id="cd00093">
    <property type="entry name" value="HTH_XRE"/>
    <property type="match status" value="1"/>
</dbReference>
<organism evidence="11">
    <name type="scientific">marine sediment metagenome</name>
    <dbReference type="NCBI Taxonomy" id="412755"/>
    <lineage>
        <taxon>unclassified sequences</taxon>
        <taxon>metagenomes</taxon>
        <taxon>ecological metagenomes</taxon>
    </lineage>
</organism>
<evidence type="ECO:0000256" key="8">
    <source>
        <dbReference type="ARBA" id="ARBA00023204"/>
    </source>
</evidence>
<dbReference type="GO" id="GO:0034039">
    <property type="term" value="F:8-oxo-7,8-dihydroguanine DNA N-glycosylase activity"/>
    <property type="evidence" value="ECO:0007669"/>
    <property type="project" value="TreeGrafter"/>
</dbReference>
<protein>
    <recommendedName>
        <fullName evidence="10">HTH cro/C1-type domain-containing protein</fullName>
    </recommendedName>
</protein>
<feature type="non-terminal residue" evidence="11">
    <location>
        <position position="1"/>
    </location>
</feature>
<evidence type="ECO:0000256" key="9">
    <source>
        <dbReference type="ARBA" id="ARBA00023295"/>
    </source>
</evidence>
<dbReference type="GO" id="GO:0046872">
    <property type="term" value="F:metal ion binding"/>
    <property type="evidence" value="ECO:0007669"/>
    <property type="project" value="UniProtKB-KW"/>
</dbReference>
<evidence type="ECO:0000256" key="3">
    <source>
        <dbReference type="ARBA" id="ARBA00022723"/>
    </source>
</evidence>
<dbReference type="GO" id="GO:0000701">
    <property type="term" value="F:purine-specific mismatch base pair DNA N-glycosylase activity"/>
    <property type="evidence" value="ECO:0007669"/>
    <property type="project" value="TreeGrafter"/>
</dbReference>
<dbReference type="PROSITE" id="PS50943">
    <property type="entry name" value="HTH_CROC1"/>
    <property type="match status" value="1"/>
</dbReference>
<name>X1G1R7_9ZZZZ</name>
<keyword evidence="7" id="KW-0411">Iron-sulfur</keyword>
<evidence type="ECO:0000256" key="7">
    <source>
        <dbReference type="ARBA" id="ARBA00023014"/>
    </source>
</evidence>
<dbReference type="Pfam" id="PF00730">
    <property type="entry name" value="HhH-GPD"/>
    <property type="match status" value="1"/>
</dbReference>
<evidence type="ECO:0000256" key="2">
    <source>
        <dbReference type="ARBA" id="ARBA00008343"/>
    </source>
</evidence>
<dbReference type="FunFam" id="1.10.340.30:FF:000001">
    <property type="entry name" value="Endonuclease III"/>
    <property type="match status" value="1"/>
</dbReference>
<dbReference type="InterPro" id="IPR001387">
    <property type="entry name" value="Cro/C1-type_HTH"/>
</dbReference>
<keyword evidence="8" id="KW-0234">DNA repair</keyword>
<evidence type="ECO:0000256" key="4">
    <source>
        <dbReference type="ARBA" id="ARBA00022763"/>
    </source>
</evidence>
<dbReference type="GO" id="GO:0006284">
    <property type="term" value="P:base-excision repair"/>
    <property type="evidence" value="ECO:0007669"/>
    <property type="project" value="InterPro"/>
</dbReference>
<keyword evidence="5" id="KW-0378">Hydrolase</keyword>
<proteinExistence type="inferred from homology"/>
<comment type="caution">
    <text evidence="11">The sequence shown here is derived from an EMBL/GenBank/DDBJ whole genome shotgun (WGS) entry which is preliminary data.</text>
</comment>
<dbReference type="InterPro" id="IPR003265">
    <property type="entry name" value="HhH-GPD_domain"/>
</dbReference>
<dbReference type="SUPFAM" id="SSF48150">
    <property type="entry name" value="DNA-glycosylase"/>
    <property type="match status" value="1"/>
</dbReference>
<dbReference type="InterPro" id="IPR044298">
    <property type="entry name" value="MIG/MutY"/>
</dbReference>
<dbReference type="EMBL" id="BARU01023272">
    <property type="protein sequence ID" value="GAH51197.1"/>
    <property type="molecule type" value="Genomic_DNA"/>
</dbReference>
<keyword evidence="3" id="KW-0479">Metal-binding</keyword>
<dbReference type="GO" id="GO:0035485">
    <property type="term" value="F:adenine/guanine mispair binding"/>
    <property type="evidence" value="ECO:0007669"/>
    <property type="project" value="TreeGrafter"/>
</dbReference>